<proteinExistence type="predicted"/>
<dbReference type="Proteomes" id="UP000182227">
    <property type="component" value="Unassembled WGS sequence"/>
</dbReference>
<protein>
    <submittedName>
        <fullName evidence="2">Metallo-beta-lactamase superfamily protein</fullName>
    </submittedName>
</protein>
<evidence type="ECO:0000313" key="4">
    <source>
        <dbReference type="Proteomes" id="UP000182227"/>
    </source>
</evidence>
<dbReference type="GeneID" id="44297885"/>
<dbReference type="EMBL" id="LQOP01000020">
    <property type="protein sequence ID" value="ORV24652.1"/>
    <property type="molecule type" value="Genomic_DNA"/>
</dbReference>
<dbReference type="InterPro" id="IPR001279">
    <property type="entry name" value="Metallo-B-lactamas"/>
</dbReference>
<organism evidence="2 4">
    <name type="scientific">Mycolicibacterium conceptionense</name>
    <dbReference type="NCBI Taxonomy" id="451644"/>
    <lineage>
        <taxon>Bacteria</taxon>
        <taxon>Bacillati</taxon>
        <taxon>Actinomycetota</taxon>
        <taxon>Actinomycetes</taxon>
        <taxon>Mycobacteriales</taxon>
        <taxon>Mycobacteriaceae</taxon>
        <taxon>Mycolicibacterium</taxon>
    </lineage>
</organism>
<keyword evidence="5" id="KW-1185">Reference proteome</keyword>
<dbReference type="InterPro" id="IPR050855">
    <property type="entry name" value="NDM-1-like"/>
</dbReference>
<feature type="domain" description="Metallo-beta-lactamase" evidence="1">
    <location>
        <begin position="19"/>
        <end position="214"/>
    </location>
</feature>
<dbReference type="Pfam" id="PF00753">
    <property type="entry name" value="Lactamase_B"/>
    <property type="match status" value="1"/>
</dbReference>
<dbReference type="SUPFAM" id="SSF56281">
    <property type="entry name" value="Metallo-hydrolase/oxidoreductase"/>
    <property type="match status" value="1"/>
</dbReference>
<reference evidence="3 5" key="2">
    <citation type="submission" date="2016-01" db="EMBL/GenBank/DDBJ databases">
        <title>The new phylogeny of the genus Mycobacterium.</title>
        <authorList>
            <person name="Tarcisio F."/>
            <person name="Conor M."/>
            <person name="Antonella G."/>
            <person name="Elisabetta G."/>
            <person name="Giulia F.S."/>
            <person name="Sara T."/>
            <person name="Anna F."/>
            <person name="Clotilde B."/>
            <person name="Roberto B."/>
            <person name="Veronica D.S."/>
            <person name="Fabio R."/>
            <person name="Monica P."/>
            <person name="Olivier J."/>
            <person name="Enrico T."/>
            <person name="Nicola S."/>
        </authorList>
    </citation>
    <scope>NUCLEOTIDE SEQUENCE [LARGE SCALE GENOMIC DNA]</scope>
    <source>
        <strain evidence="3 5">CCUG 50187</strain>
    </source>
</reference>
<dbReference type="Gene3D" id="3.60.15.10">
    <property type="entry name" value="Ribonuclease Z/Hydroxyacylglutathione hydrolase-like"/>
    <property type="match status" value="1"/>
</dbReference>
<sequence>MEPIAAGLWVVRGGFPKRFFNVYFIEEAGGVTVFDAGVRAMAPGLAAAAQRFGGIKRIVLGHAHQDHRGSAPFLGAPIFCHALERAEAESESFDYYDYGALANPVVRAGFQLMMPWFDGGPCEIAGTLSEGEDVAGLRVVHLPGHSPGQIALWRESDRIALTTDAFYTLDITKATLPFGGPTCTHPAFDHDHSQAIESLRKLADLEPIQAWPGSAGPVTGDVAEQLRAAASSPRW</sequence>
<evidence type="ECO:0000313" key="5">
    <source>
        <dbReference type="Proteomes" id="UP000193811"/>
    </source>
</evidence>
<evidence type="ECO:0000259" key="1">
    <source>
        <dbReference type="SMART" id="SM00849"/>
    </source>
</evidence>
<dbReference type="PANTHER" id="PTHR42951">
    <property type="entry name" value="METALLO-BETA-LACTAMASE DOMAIN-CONTAINING"/>
    <property type="match status" value="1"/>
</dbReference>
<dbReference type="SMART" id="SM00849">
    <property type="entry name" value="Lactamase_B"/>
    <property type="match status" value="1"/>
</dbReference>
<dbReference type="EMBL" id="CTEF01000002">
    <property type="protein sequence ID" value="CQD16615.1"/>
    <property type="molecule type" value="Genomic_DNA"/>
</dbReference>
<dbReference type="AlphaFoldDB" id="A0A0U1DJG1"/>
<dbReference type="PANTHER" id="PTHR42951:SF14">
    <property type="entry name" value="METALLO-BETA-LACTAMASE SUPERFAMILY PROTEIN"/>
    <property type="match status" value="1"/>
</dbReference>
<evidence type="ECO:0000313" key="3">
    <source>
        <dbReference type="EMBL" id="ORV24652.1"/>
    </source>
</evidence>
<evidence type="ECO:0000313" key="2">
    <source>
        <dbReference type="EMBL" id="CQD16615.1"/>
    </source>
</evidence>
<name>A0A0U1DJG1_9MYCO</name>
<dbReference type="InterPro" id="IPR036866">
    <property type="entry name" value="RibonucZ/Hydroxyglut_hydro"/>
</dbReference>
<dbReference type="Proteomes" id="UP000193811">
    <property type="component" value="Unassembled WGS sequence"/>
</dbReference>
<reference evidence="2 4" key="1">
    <citation type="submission" date="2015-03" db="EMBL/GenBank/DDBJ databases">
        <authorList>
            <person name="Murphy D."/>
        </authorList>
    </citation>
    <scope>NUCLEOTIDE SEQUENCE [LARGE SCALE GENOMIC DNA]</scope>
    <source>
        <strain evidence="2 4">D16</strain>
    </source>
</reference>
<dbReference type="RefSeq" id="WP_085141451.1">
    <property type="nucleotide sequence ID" value="NZ_JACKVA010000009.1"/>
</dbReference>
<accession>A0A0U1DJG1</accession>
<gene>
    <name evidence="3" type="ORF">AWB98_20640</name>
    <name evidence="2" type="ORF">BN970_03545</name>
</gene>